<evidence type="ECO:0000256" key="1">
    <source>
        <dbReference type="SAM" id="SignalP"/>
    </source>
</evidence>
<dbReference type="EMBL" id="AP029265">
    <property type="protein sequence ID" value="BFF97317.1"/>
    <property type="molecule type" value="Genomic_DNA"/>
</dbReference>
<protein>
    <submittedName>
        <fullName evidence="2">Uncharacterized protein</fullName>
    </submittedName>
</protein>
<accession>A0AAU9FNV8</accession>
<keyword evidence="3" id="KW-1185">Reference proteome</keyword>
<organism evidence="2 3">
    <name type="scientific">Drosophila madeirensis</name>
    <name type="common">Fruit fly</name>
    <dbReference type="NCBI Taxonomy" id="30013"/>
    <lineage>
        <taxon>Eukaryota</taxon>
        <taxon>Metazoa</taxon>
        <taxon>Ecdysozoa</taxon>
        <taxon>Arthropoda</taxon>
        <taxon>Hexapoda</taxon>
        <taxon>Insecta</taxon>
        <taxon>Pterygota</taxon>
        <taxon>Neoptera</taxon>
        <taxon>Endopterygota</taxon>
        <taxon>Diptera</taxon>
        <taxon>Brachycera</taxon>
        <taxon>Muscomorpha</taxon>
        <taxon>Ephydroidea</taxon>
        <taxon>Drosophilidae</taxon>
        <taxon>Drosophila</taxon>
        <taxon>Sophophora</taxon>
    </lineage>
</organism>
<evidence type="ECO:0000313" key="2">
    <source>
        <dbReference type="EMBL" id="BFF97317.1"/>
    </source>
</evidence>
<keyword evidence="1" id="KW-0732">Signal</keyword>
<feature type="chain" id="PRO_5043325350" evidence="1">
    <location>
        <begin position="21"/>
        <end position="72"/>
    </location>
</feature>
<dbReference type="Proteomes" id="UP001500889">
    <property type="component" value="Chromosome J"/>
</dbReference>
<dbReference type="AlphaFoldDB" id="A0AAU9FNV8"/>
<evidence type="ECO:0000313" key="3">
    <source>
        <dbReference type="Proteomes" id="UP001500889"/>
    </source>
</evidence>
<proteinExistence type="predicted"/>
<name>A0AAU9FNV8_DROMD</name>
<sequence length="72" mass="8229">MRSCALFLLVLLAVFGSLSALLLGKPSRRCRDVIKSYGPQCGTRIKSLFCRKFFEDAKPSDCYQEFLKTFEK</sequence>
<gene>
    <name evidence="2" type="ORF">DMAD_05755</name>
</gene>
<reference evidence="2 3" key="1">
    <citation type="submission" date="2024-02" db="EMBL/GenBank/DDBJ databases">
        <title>A chromosome-level genome assembly of Drosophila madeirensis, a fruit fly species endemic to Madeira island.</title>
        <authorList>
            <person name="Tomihara K."/>
            <person name="Llopart A."/>
            <person name="Yamamoto D."/>
        </authorList>
    </citation>
    <scope>NUCLEOTIDE SEQUENCE [LARGE SCALE GENOMIC DNA]</scope>
    <source>
        <strain evidence="2 3">RF1</strain>
    </source>
</reference>
<feature type="signal peptide" evidence="1">
    <location>
        <begin position="1"/>
        <end position="20"/>
    </location>
</feature>